<evidence type="ECO:0000256" key="6">
    <source>
        <dbReference type="ARBA" id="ARBA00022833"/>
    </source>
</evidence>
<evidence type="ECO:0000256" key="9">
    <source>
        <dbReference type="ARBA" id="ARBA00051198"/>
    </source>
</evidence>
<comment type="similarity">
    <text evidence="3">Belongs to the DSD1 family.</text>
</comment>
<dbReference type="AlphaFoldDB" id="G2Y1B8"/>
<dbReference type="InterPro" id="IPR001608">
    <property type="entry name" value="Ala_racemase_N"/>
</dbReference>
<dbReference type="Gene3D" id="2.40.37.20">
    <property type="entry name" value="D-serine dehydratase-like domain"/>
    <property type="match status" value="1"/>
</dbReference>
<evidence type="ECO:0000256" key="1">
    <source>
        <dbReference type="ARBA" id="ARBA00001933"/>
    </source>
</evidence>
<evidence type="ECO:0000256" key="10">
    <source>
        <dbReference type="ARBA" id="ARBA00055764"/>
    </source>
</evidence>
<dbReference type="GO" id="GO:0008721">
    <property type="term" value="F:D-serine ammonia-lyase activity"/>
    <property type="evidence" value="ECO:0007669"/>
    <property type="project" value="UniProtKB-EC"/>
</dbReference>
<dbReference type="SUPFAM" id="SSF51419">
    <property type="entry name" value="PLP-binding barrel"/>
    <property type="match status" value="1"/>
</dbReference>
<dbReference type="GO" id="GO:0036088">
    <property type="term" value="P:D-serine catabolic process"/>
    <property type="evidence" value="ECO:0007669"/>
    <property type="project" value="TreeGrafter"/>
</dbReference>
<organism evidence="15 16">
    <name type="scientific">Botryotinia fuckeliana (strain T4)</name>
    <name type="common">Noble rot fungus</name>
    <name type="synonym">Botrytis cinerea</name>
    <dbReference type="NCBI Taxonomy" id="999810"/>
    <lineage>
        <taxon>Eukaryota</taxon>
        <taxon>Fungi</taxon>
        <taxon>Dikarya</taxon>
        <taxon>Ascomycota</taxon>
        <taxon>Pezizomycotina</taxon>
        <taxon>Leotiomycetes</taxon>
        <taxon>Helotiales</taxon>
        <taxon>Sclerotiniaceae</taxon>
        <taxon>Botrytis</taxon>
    </lineage>
</organism>
<keyword evidence="8" id="KW-0456">Lyase</keyword>
<evidence type="ECO:0000259" key="14">
    <source>
        <dbReference type="SMART" id="SM01119"/>
    </source>
</evidence>
<keyword evidence="4" id="KW-0216">Detoxification</keyword>
<dbReference type="eggNOG" id="ENOG502QWI8">
    <property type="taxonomic scope" value="Eukaryota"/>
</dbReference>
<name>G2Y1B8_BOTF4</name>
<dbReference type="InterPro" id="IPR051466">
    <property type="entry name" value="D-amino_acid_metab_enzyme"/>
</dbReference>
<dbReference type="PANTHER" id="PTHR28004:SF2">
    <property type="entry name" value="D-SERINE DEHYDRATASE"/>
    <property type="match status" value="1"/>
</dbReference>
<evidence type="ECO:0000256" key="3">
    <source>
        <dbReference type="ARBA" id="ARBA00005323"/>
    </source>
</evidence>
<dbReference type="EMBL" id="FQ790282">
    <property type="protein sequence ID" value="CCD46458.1"/>
    <property type="molecule type" value="Genomic_DNA"/>
</dbReference>
<comment type="function">
    <text evidence="10">Catalyzes the conversion of D-serine to pyruvate and ammonia. May play a role in D-serine detoxification.</text>
</comment>
<comment type="catalytic activity">
    <reaction evidence="9">
        <text>D-serine = pyruvate + NH4(+)</text>
        <dbReference type="Rhea" id="RHEA:13977"/>
        <dbReference type="ChEBI" id="CHEBI:15361"/>
        <dbReference type="ChEBI" id="CHEBI:28938"/>
        <dbReference type="ChEBI" id="CHEBI:35247"/>
        <dbReference type="EC" id="4.3.1.18"/>
    </reaction>
    <physiologicalReaction direction="left-to-right" evidence="9">
        <dbReference type="Rhea" id="RHEA:13978"/>
    </physiologicalReaction>
</comment>
<proteinExistence type="inferred from homology"/>
<dbReference type="SMART" id="SM01119">
    <property type="entry name" value="D-ser_dehydrat"/>
    <property type="match status" value="1"/>
</dbReference>
<dbReference type="InterPro" id="IPR042208">
    <property type="entry name" value="D-ser_dehydrat-like_sf"/>
</dbReference>
<protein>
    <recommendedName>
        <fullName evidence="12">D-serine dehydratase</fullName>
        <ecNumber evidence="11">4.3.1.18</ecNumber>
    </recommendedName>
    <alternativeName>
        <fullName evidence="13">D-serine deaminase</fullName>
    </alternativeName>
</protein>
<evidence type="ECO:0000256" key="7">
    <source>
        <dbReference type="ARBA" id="ARBA00022898"/>
    </source>
</evidence>
<sequence>MDSTSLTSSASKEDLVKEYVGKSLHDVSCPAVVLDLSILRKNCTGMLEAVNSLDCGWRAHIKTHKTTELTRLQIGDGPGPANIVVSTVVEAENIVPLLLEYKSGGRAVNVLYSFPLTSGVVDRLSKVSTALGPNGLSLMIDHPSQLRSVAAIHTKTSIPPLVFIKIDMGTHRAGVIPGTETCSQLISSVTSLAKRDVCILHGLYSHAGHSYSSNSQTAALDYLRQEFEALLVTSEEVHSVAATKLPLVLSVGATPTSNAIRNLLLSSTSSEELKEISALKATTRAIRDRGSEIEIHAGVYPTLDMQQLATHALPEELLSVRPFLSRNRPYHELTYTKWSSVAITILAEVASLYPPRGKSDSPEALITAGSLALGREPCKAYPGWGILSPWNRTSFALPNTGPEGYSGWQISRISQEHGILSNPGKNDSELSIGQKVRVWPNHACIAGAGYGWYLIVDESREGKEDEIIDVWVRWRGW</sequence>
<dbReference type="Pfam" id="PF01168">
    <property type="entry name" value="Ala_racemase_N"/>
    <property type="match status" value="1"/>
</dbReference>
<keyword evidence="7" id="KW-0663">Pyridoxal phosphate</keyword>
<dbReference type="Gene3D" id="3.20.20.10">
    <property type="entry name" value="Alanine racemase"/>
    <property type="match status" value="1"/>
</dbReference>
<dbReference type="Pfam" id="PF14031">
    <property type="entry name" value="D-ser_dehydrat"/>
    <property type="match status" value="1"/>
</dbReference>
<dbReference type="InterPro" id="IPR029066">
    <property type="entry name" value="PLP-binding_barrel"/>
</dbReference>
<comment type="cofactor">
    <cofactor evidence="1">
        <name>pyridoxal 5'-phosphate</name>
        <dbReference type="ChEBI" id="CHEBI:597326"/>
    </cofactor>
</comment>
<evidence type="ECO:0000256" key="4">
    <source>
        <dbReference type="ARBA" id="ARBA00022575"/>
    </source>
</evidence>
<reference evidence="16" key="1">
    <citation type="journal article" date="2011" name="PLoS Genet.">
        <title>Genomic analysis of the necrotrophic fungal pathogens Sclerotinia sclerotiorum and Botrytis cinerea.</title>
        <authorList>
            <person name="Amselem J."/>
            <person name="Cuomo C.A."/>
            <person name="van Kan J.A."/>
            <person name="Viaud M."/>
            <person name="Benito E.P."/>
            <person name="Couloux A."/>
            <person name="Coutinho P.M."/>
            <person name="de Vries R.P."/>
            <person name="Dyer P.S."/>
            <person name="Fillinger S."/>
            <person name="Fournier E."/>
            <person name="Gout L."/>
            <person name="Hahn M."/>
            <person name="Kohn L."/>
            <person name="Lapalu N."/>
            <person name="Plummer K.M."/>
            <person name="Pradier J.M."/>
            <person name="Quevillon E."/>
            <person name="Sharon A."/>
            <person name="Simon A."/>
            <person name="ten Have A."/>
            <person name="Tudzynski B."/>
            <person name="Tudzynski P."/>
            <person name="Wincker P."/>
            <person name="Andrew M."/>
            <person name="Anthouard V."/>
            <person name="Beever R.E."/>
            <person name="Beffa R."/>
            <person name="Benoit I."/>
            <person name="Bouzid O."/>
            <person name="Brault B."/>
            <person name="Chen Z."/>
            <person name="Choquer M."/>
            <person name="Collemare J."/>
            <person name="Cotton P."/>
            <person name="Danchin E.G."/>
            <person name="Da Silva C."/>
            <person name="Gautier A."/>
            <person name="Giraud C."/>
            <person name="Giraud T."/>
            <person name="Gonzalez C."/>
            <person name="Grossetete S."/>
            <person name="Guldener U."/>
            <person name="Henrissat B."/>
            <person name="Howlett B.J."/>
            <person name="Kodira C."/>
            <person name="Kretschmer M."/>
            <person name="Lappartient A."/>
            <person name="Leroch M."/>
            <person name="Levis C."/>
            <person name="Mauceli E."/>
            <person name="Neuveglise C."/>
            <person name="Oeser B."/>
            <person name="Pearson M."/>
            <person name="Poulain J."/>
            <person name="Poussereau N."/>
            <person name="Quesneville H."/>
            <person name="Rascle C."/>
            <person name="Schumacher J."/>
            <person name="Segurens B."/>
            <person name="Sexton A."/>
            <person name="Silva E."/>
            <person name="Sirven C."/>
            <person name="Soanes D.M."/>
            <person name="Talbot N.J."/>
            <person name="Templeton M."/>
            <person name="Yandava C."/>
            <person name="Yarden O."/>
            <person name="Zeng Q."/>
            <person name="Rollins J.A."/>
            <person name="Lebrun M.H."/>
            <person name="Dickman M."/>
        </authorList>
    </citation>
    <scope>NUCLEOTIDE SEQUENCE [LARGE SCALE GENOMIC DNA]</scope>
    <source>
        <strain evidence="16">T4</strain>
    </source>
</reference>
<evidence type="ECO:0000256" key="11">
    <source>
        <dbReference type="ARBA" id="ARBA00066349"/>
    </source>
</evidence>
<keyword evidence="6" id="KW-0862">Zinc</keyword>
<keyword evidence="5" id="KW-0479">Metal-binding</keyword>
<dbReference type="PANTHER" id="PTHR28004">
    <property type="entry name" value="ZGC:162816-RELATED"/>
    <property type="match status" value="1"/>
</dbReference>
<evidence type="ECO:0000256" key="12">
    <source>
        <dbReference type="ARBA" id="ARBA00069616"/>
    </source>
</evidence>
<dbReference type="FunCoup" id="G2Y1B8">
    <property type="interactions" value="30"/>
</dbReference>
<evidence type="ECO:0000256" key="5">
    <source>
        <dbReference type="ARBA" id="ARBA00022723"/>
    </source>
</evidence>
<dbReference type="InParanoid" id="G2Y1B8"/>
<evidence type="ECO:0000256" key="2">
    <source>
        <dbReference type="ARBA" id="ARBA00001947"/>
    </source>
</evidence>
<dbReference type="GO" id="GO:0009636">
    <property type="term" value="P:response to toxic substance"/>
    <property type="evidence" value="ECO:0007669"/>
    <property type="project" value="UniProtKB-KW"/>
</dbReference>
<dbReference type="OrthoDB" id="20198at2759"/>
<evidence type="ECO:0000313" key="15">
    <source>
        <dbReference type="EMBL" id="CCD46458.1"/>
    </source>
</evidence>
<dbReference type="GO" id="GO:0046872">
    <property type="term" value="F:metal ion binding"/>
    <property type="evidence" value="ECO:0007669"/>
    <property type="project" value="UniProtKB-KW"/>
</dbReference>
<evidence type="ECO:0000256" key="13">
    <source>
        <dbReference type="ARBA" id="ARBA00075219"/>
    </source>
</evidence>
<dbReference type="FunFam" id="3.20.20.10:FF:000016">
    <property type="entry name" value="D-serine dehydratase"/>
    <property type="match status" value="1"/>
</dbReference>
<dbReference type="InterPro" id="IPR026956">
    <property type="entry name" value="D-ser_dehydrat-like_dom"/>
</dbReference>
<dbReference type="STRING" id="999810.G2Y1B8"/>
<evidence type="ECO:0000313" key="16">
    <source>
        <dbReference type="Proteomes" id="UP000008177"/>
    </source>
</evidence>
<accession>G2Y1B8</accession>
<dbReference type="HOGENOM" id="CLU_031639_0_0_1"/>
<feature type="domain" description="D-serine dehydratase-like" evidence="14">
    <location>
        <begin position="342"/>
        <end position="457"/>
    </location>
</feature>
<dbReference type="EC" id="4.3.1.18" evidence="11"/>
<gene>
    <name evidence="15" type="ORF">BofuT4_P040690.1</name>
</gene>
<dbReference type="Proteomes" id="UP000008177">
    <property type="component" value="Unplaced contigs"/>
</dbReference>
<comment type="cofactor">
    <cofactor evidence="2">
        <name>Zn(2+)</name>
        <dbReference type="ChEBI" id="CHEBI:29105"/>
    </cofactor>
</comment>
<evidence type="ECO:0000256" key="8">
    <source>
        <dbReference type="ARBA" id="ARBA00023239"/>
    </source>
</evidence>